<evidence type="ECO:0000313" key="3">
    <source>
        <dbReference type="Proteomes" id="UP000466966"/>
    </source>
</evidence>
<dbReference type="PANTHER" id="PTHR40469">
    <property type="entry name" value="SECRETED GLYCOSYL HYDROLASE"/>
    <property type="match status" value="1"/>
</dbReference>
<name>A0A844YXK5_9SPHN</name>
<proteinExistence type="predicted"/>
<accession>A0A844YXK5</accession>
<organism evidence="2 3">
    <name type="scientific">Alteraurantiacibacter buctensis</name>
    <dbReference type="NCBI Taxonomy" id="1503981"/>
    <lineage>
        <taxon>Bacteria</taxon>
        <taxon>Pseudomonadati</taxon>
        <taxon>Pseudomonadota</taxon>
        <taxon>Alphaproteobacteria</taxon>
        <taxon>Sphingomonadales</taxon>
        <taxon>Erythrobacteraceae</taxon>
        <taxon>Alteraurantiacibacter</taxon>
    </lineage>
</organism>
<dbReference type="Proteomes" id="UP000466966">
    <property type="component" value="Unassembled WGS sequence"/>
</dbReference>
<dbReference type="EMBL" id="WTYV01000003">
    <property type="protein sequence ID" value="MXO71902.1"/>
    <property type="molecule type" value="Genomic_DNA"/>
</dbReference>
<dbReference type="InterPro" id="IPR029062">
    <property type="entry name" value="Class_I_gatase-like"/>
</dbReference>
<dbReference type="Pfam" id="PF06283">
    <property type="entry name" value="ThuA"/>
    <property type="match status" value="1"/>
</dbReference>
<evidence type="ECO:0000313" key="2">
    <source>
        <dbReference type="EMBL" id="MXO71902.1"/>
    </source>
</evidence>
<reference evidence="2 3" key="1">
    <citation type="submission" date="2019-12" db="EMBL/GenBank/DDBJ databases">
        <title>Genomic-based taxomic classification of the family Erythrobacteraceae.</title>
        <authorList>
            <person name="Xu L."/>
        </authorList>
    </citation>
    <scope>NUCLEOTIDE SEQUENCE [LARGE SCALE GENOMIC DNA]</scope>
    <source>
        <strain evidence="2 3">M0322</strain>
    </source>
</reference>
<protein>
    <submittedName>
        <fullName evidence="2">ThuA domain-containing protein</fullName>
    </submittedName>
</protein>
<keyword evidence="3" id="KW-1185">Reference proteome</keyword>
<gene>
    <name evidence="2" type="ORF">GRI99_09675</name>
</gene>
<dbReference type="PANTHER" id="PTHR40469:SF2">
    <property type="entry name" value="GALACTOSE-BINDING DOMAIN-LIKE SUPERFAMILY PROTEIN"/>
    <property type="match status" value="1"/>
</dbReference>
<dbReference type="OrthoDB" id="109511at2"/>
<feature type="domain" description="ThuA-like" evidence="1">
    <location>
        <begin position="58"/>
        <end position="282"/>
    </location>
</feature>
<dbReference type="InterPro" id="IPR029010">
    <property type="entry name" value="ThuA-like"/>
</dbReference>
<dbReference type="AlphaFoldDB" id="A0A844YXK5"/>
<dbReference type="Gene3D" id="3.40.50.880">
    <property type="match status" value="1"/>
</dbReference>
<dbReference type="RefSeq" id="WP_160771836.1">
    <property type="nucleotide sequence ID" value="NZ_WTYV01000003.1"/>
</dbReference>
<dbReference type="SUPFAM" id="SSF52317">
    <property type="entry name" value="Class I glutamine amidotransferase-like"/>
    <property type="match status" value="1"/>
</dbReference>
<comment type="caution">
    <text evidence="2">The sequence shown here is derived from an EMBL/GenBank/DDBJ whole genome shotgun (WGS) entry which is preliminary data.</text>
</comment>
<evidence type="ECO:0000259" key="1">
    <source>
        <dbReference type="Pfam" id="PF06283"/>
    </source>
</evidence>
<sequence length="303" mass="33236">MKLVSRKGCGLLVLGVIVALGLFLLVNRDTIQRMFLGGVKVYETQAPDIPADLPRPAILVFSKTNGFRHEEAIPAANDLFARLAQENGWGIYTTENGAAFSPEILARFDAVVFNNVSGDVFTPDQREAFKSFIENGGGFVGFHGSGGDNEYAWTWYVDELIGAQFIGHPMDPQFQQATLRVEDKNHPATATLPDEWTREEEWYSFAASPRAKGYNVLLTLDEATYQPEGLMGQDLAMGADHPMVWWHCQGQGRAFFSALGHKAEYYAEAGNVALLLGATRWALRLEGEGCDPAPTNGTNGEGE</sequence>